<keyword evidence="3" id="KW-1003">Cell membrane</keyword>
<dbReference type="HOGENOM" id="CLU_007100_9_5_6"/>
<feature type="transmembrane region" description="Helical" evidence="8">
    <location>
        <begin position="110"/>
        <end position="127"/>
    </location>
</feature>
<feature type="transmembrane region" description="Helical" evidence="8">
    <location>
        <begin position="133"/>
        <end position="152"/>
    </location>
</feature>
<evidence type="ECO:0000256" key="3">
    <source>
        <dbReference type="ARBA" id="ARBA00022475"/>
    </source>
</evidence>
<dbReference type="InterPro" id="IPR001750">
    <property type="entry name" value="ND/Mrp_TM"/>
</dbReference>
<evidence type="ECO:0000259" key="9">
    <source>
        <dbReference type="Pfam" id="PF00361"/>
    </source>
</evidence>
<feature type="transmembrane region" description="Helical" evidence="8">
    <location>
        <begin position="6"/>
        <end position="24"/>
    </location>
</feature>
<dbReference type="PRINTS" id="PR01437">
    <property type="entry name" value="NUOXDRDTASE4"/>
</dbReference>
<reference evidence="10 11" key="1">
    <citation type="submission" date="2013-12" db="EMBL/GenBank/DDBJ databases">
        <authorList>
            <consortium name="DOE Joint Genome Institute"/>
            <person name="Muyzer G."/>
            <person name="Huntemann M."/>
            <person name="Han J."/>
            <person name="Chen A."/>
            <person name="Kyrpides N."/>
            <person name="Mavromatis K."/>
            <person name="Markowitz V."/>
            <person name="Palaniappan K."/>
            <person name="Ivanova N."/>
            <person name="Schaumberg A."/>
            <person name="Pati A."/>
            <person name="Liolios K."/>
            <person name="Nordberg H.P."/>
            <person name="Cantor M.N."/>
            <person name="Hua S.X."/>
            <person name="Woyke T."/>
        </authorList>
    </citation>
    <scope>NUCLEOTIDE SEQUENCE [LARGE SCALE GENOMIC DNA]</scope>
    <source>
        <strain evidence="10 11">ARh 1</strain>
    </source>
</reference>
<proteinExistence type="inferred from homology"/>
<feature type="transmembrane region" description="Helical" evidence="8">
    <location>
        <begin position="369"/>
        <end position="389"/>
    </location>
</feature>
<evidence type="ECO:0000256" key="8">
    <source>
        <dbReference type="SAM" id="Phobius"/>
    </source>
</evidence>
<feature type="transmembrane region" description="Helical" evidence="8">
    <location>
        <begin position="272"/>
        <end position="292"/>
    </location>
</feature>
<keyword evidence="5 8" id="KW-1133">Transmembrane helix</keyword>
<evidence type="ECO:0000256" key="4">
    <source>
        <dbReference type="ARBA" id="ARBA00022692"/>
    </source>
</evidence>
<dbReference type="AlphaFoldDB" id="W0DG06"/>
<evidence type="ECO:0000256" key="2">
    <source>
        <dbReference type="ARBA" id="ARBA00005346"/>
    </source>
</evidence>
<dbReference type="PANTHER" id="PTHR42703">
    <property type="entry name" value="NADH DEHYDROGENASE"/>
    <property type="match status" value="1"/>
</dbReference>
<name>W0DG06_9GAMM</name>
<feature type="transmembrane region" description="Helical" evidence="8">
    <location>
        <begin position="409"/>
        <end position="427"/>
    </location>
</feature>
<organism evidence="10 11">
    <name type="scientific">Thioalkalivibrio paradoxus ARh 1</name>
    <dbReference type="NCBI Taxonomy" id="713585"/>
    <lineage>
        <taxon>Bacteria</taxon>
        <taxon>Pseudomonadati</taxon>
        <taxon>Pseudomonadota</taxon>
        <taxon>Gammaproteobacteria</taxon>
        <taxon>Chromatiales</taxon>
        <taxon>Ectothiorhodospiraceae</taxon>
        <taxon>Thioalkalivibrio</taxon>
    </lineage>
</organism>
<feature type="transmembrane region" description="Helical" evidence="8">
    <location>
        <begin position="164"/>
        <end position="183"/>
    </location>
</feature>
<keyword evidence="4 7" id="KW-0812">Transmembrane</keyword>
<evidence type="ECO:0000256" key="7">
    <source>
        <dbReference type="RuleBase" id="RU000320"/>
    </source>
</evidence>
<feature type="transmembrane region" description="Helical" evidence="8">
    <location>
        <begin position="36"/>
        <end position="57"/>
    </location>
</feature>
<feature type="domain" description="NADH:quinone oxidoreductase/Mrp antiporter transmembrane" evidence="9">
    <location>
        <begin position="129"/>
        <end position="422"/>
    </location>
</feature>
<dbReference type="GO" id="GO:0005886">
    <property type="term" value="C:plasma membrane"/>
    <property type="evidence" value="ECO:0007669"/>
    <property type="project" value="UniProtKB-SubCell"/>
</dbReference>
<feature type="transmembrane region" description="Helical" evidence="8">
    <location>
        <begin position="331"/>
        <end position="357"/>
    </location>
</feature>
<dbReference type="KEGG" id="tti:THITH_04125"/>
<dbReference type="RefSeq" id="WP_006745780.1">
    <property type="nucleotide sequence ID" value="NZ_CP007029.1"/>
</dbReference>
<dbReference type="PANTHER" id="PTHR42703:SF1">
    <property type="entry name" value="NA(+)_H(+) ANTIPORTER SUBUNIT D1"/>
    <property type="match status" value="1"/>
</dbReference>
<dbReference type="Proteomes" id="UP000005289">
    <property type="component" value="Chromosome"/>
</dbReference>
<sequence length="484" mass="49380">MTPGAAGTIVQFSLPLAAAIVVFIRPRWAVPVTLASGVALLAAALGVAGAVLQQGAWRQAIGGWAAPLGIGWTVDGLSAALLLLTAAVGLAGAVFHAARPASRAPVRDPRFFWPLWLFLWGGLNALFLSADLFNIYVALELVSIASVGLIGLAGGSAQAAAWRYLLATLLGSTIYLLGVALLYGRYAALDFALLAANVDSDLITAVAAALMTLGLLLKAAVFPLHFWLPAAHGRAPPAVSAVLSAVVIAAAYYLLVRLWFGPFAPLLGREVATLLGLLGAAAVLWGGLQALLQRHLKMLIAYSTVSQLGYGLLVFPLAAAGATAQAWSGAVMLVLAHGLAKAALFLAAGAIVLRHGIGRLQALGGDQQGAVIAWVAFAIASASLIGLPPTGGFVGKWWLAQAALATGEYFWLAVLMLGTAFTAAYLWRALQAAVLPGWNVTDGRSTLSAALGLSALALALGATALGLAAPTVAALLAAELPALP</sequence>
<keyword evidence="6 8" id="KW-0472">Membrane</keyword>
<evidence type="ECO:0000256" key="1">
    <source>
        <dbReference type="ARBA" id="ARBA00004651"/>
    </source>
</evidence>
<comment type="subcellular location">
    <subcellularLocation>
        <location evidence="1">Cell membrane</location>
        <topology evidence="1">Multi-pass membrane protein</topology>
    </subcellularLocation>
    <subcellularLocation>
        <location evidence="7">Membrane</location>
        <topology evidence="7">Multi-pass membrane protein</topology>
    </subcellularLocation>
</comment>
<dbReference type="GO" id="GO:0042773">
    <property type="term" value="P:ATP synthesis coupled electron transport"/>
    <property type="evidence" value="ECO:0007669"/>
    <property type="project" value="InterPro"/>
</dbReference>
<dbReference type="InterPro" id="IPR050586">
    <property type="entry name" value="CPA3_Na-H_Antiporter_D"/>
</dbReference>
<feature type="transmembrane region" description="Helical" evidence="8">
    <location>
        <begin position="77"/>
        <end position="98"/>
    </location>
</feature>
<gene>
    <name evidence="10" type="ORF">THITH_04125</name>
</gene>
<evidence type="ECO:0000313" key="11">
    <source>
        <dbReference type="Proteomes" id="UP000005289"/>
    </source>
</evidence>
<evidence type="ECO:0000256" key="5">
    <source>
        <dbReference type="ARBA" id="ARBA00022989"/>
    </source>
</evidence>
<dbReference type="InterPro" id="IPR003918">
    <property type="entry name" value="NADH_UbQ_OxRdtase"/>
</dbReference>
<keyword evidence="11" id="KW-1185">Reference proteome</keyword>
<dbReference type="Pfam" id="PF00361">
    <property type="entry name" value="Proton_antipo_M"/>
    <property type="match status" value="1"/>
</dbReference>
<comment type="similarity">
    <text evidence="2">Belongs to the CPA3 antiporters (TC 2.A.63) subunit D family.</text>
</comment>
<protein>
    <submittedName>
        <fullName evidence="10">Oxidoreductase</fullName>
    </submittedName>
</protein>
<feature type="transmembrane region" description="Helical" evidence="8">
    <location>
        <begin position="447"/>
        <end position="478"/>
    </location>
</feature>
<dbReference type="GO" id="GO:0008137">
    <property type="term" value="F:NADH dehydrogenase (ubiquinone) activity"/>
    <property type="evidence" value="ECO:0007669"/>
    <property type="project" value="InterPro"/>
</dbReference>
<feature type="transmembrane region" description="Helical" evidence="8">
    <location>
        <begin position="238"/>
        <end position="260"/>
    </location>
</feature>
<feature type="transmembrane region" description="Helical" evidence="8">
    <location>
        <begin position="203"/>
        <end position="226"/>
    </location>
</feature>
<dbReference type="STRING" id="713585.THITH_04125"/>
<dbReference type="EMBL" id="CP007029">
    <property type="protein sequence ID" value="AHE97584.1"/>
    <property type="molecule type" value="Genomic_DNA"/>
</dbReference>
<accession>W0DG06</accession>
<evidence type="ECO:0000313" key="10">
    <source>
        <dbReference type="EMBL" id="AHE97584.1"/>
    </source>
</evidence>
<feature type="transmembrane region" description="Helical" evidence="8">
    <location>
        <begin position="299"/>
        <end position="319"/>
    </location>
</feature>
<evidence type="ECO:0000256" key="6">
    <source>
        <dbReference type="ARBA" id="ARBA00023136"/>
    </source>
</evidence>